<dbReference type="Proteomes" id="UP000265520">
    <property type="component" value="Unassembled WGS sequence"/>
</dbReference>
<comment type="caution">
    <text evidence="1">The sequence shown here is derived from an EMBL/GenBank/DDBJ whole genome shotgun (WGS) entry which is preliminary data.</text>
</comment>
<dbReference type="EMBL" id="LXQA010539443">
    <property type="protein sequence ID" value="MCI58052.1"/>
    <property type="molecule type" value="Genomic_DNA"/>
</dbReference>
<protein>
    <submittedName>
        <fullName evidence="1">Uncharacterized protein</fullName>
    </submittedName>
</protein>
<reference evidence="1 2" key="1">
    <citation type="journal article" date="2018" name="Front. Plant Sci.">
        <title>Red Clover (Trifolium pratense) and Zigzag Clover (T. medium) - A Picture of Genomic Similarities and Differences.</title>
        <authorList>
            <person name="Dluhosova J."/>
            <person name="Istvanek J."/>
            <person name="Nedelnik J."/>
            <person name="Repkova J."/>
        </authorList>
    </citation>
    <scope>NUCLEOTIDE SEQUENCE [LARGE SCALE GENOMIC DNA]</scope>
    <source>
        <strain evidence="2">cv. 10/8</strain>
        <tissue evidence="1">Leaf</tissue>
    </source>
</reference>
<keyword evidence="2" id="KW-1185">Reference proteome</keyword>
<feature type="non-terminal residue" evidence="1">
    <location>
        <position position="61"/>
    </location>
</feature>
<dbReference type="AlphaFoldDB" id="A0A392TAY3"/>
<evidence type="ECO:0000313" key="2">
    <source>
        <dbReference type="Proteomes" id="UP000265520"/>
    </source>
</evidence>
<organism evidence="1 2">
    <name type="scientific">Trifolium medium</name>
    <dbReference type="NCBI Taxonomy" id="97028"/>
    <lineage>
        <taxon>Eukaryota</taxon>
        <taxon>Viridiplantae</taxon>
        <taxon>Streptophyta</taxon>
        <taxon>Embryophyta</taxon>
        <taxon>Tracheophyta</taxon>
        <taxon>Spermatophyta</taxon>
        <taxon>Magnoliopsida</taxon>
        <taxon>eudicotyledons</taxon>
        <taxon>Gunneridae</taxon>
        <taxon>Pentapetalae</taxon>
        <taxon>rosids</taxon>
        <taxon>fabids</taxon>
        <taxon>Fabales</taxon>
        <taxon>Fabaceae</taxon>
        <taxon>Papilionoideae</taxon>
        <taxon>50 kb inversion clade</taxon>
        <taxon>NPAAA clade</taxon>
        <taxon>Hologalegina</taxon>
        <taxon>IRL clade</taxon>
        <taxon>Trifolieae</taxon>
        <taxon>Trifolium</taxon>
    </lineage>
</organism>
<evidence type="ECO:0000313" key="1">
    <source>
        <dbReference type="EMBL" id="MCI58052.1"/>
    </source>
</evidence>
<accession>A0A392TAY3</accession>
<proteinExistence type="predicted"/>
<name>A0A392TAY3_9FABA</name>
<sequence>MLCSALLRKRGQRGVPQGALYFKAGTLITLLLGPMPWPKNLLKWLLKTLKSPDMFAAKRAR</sequence>